<dbReference type="EnsemblProtists" id="PYU1_T013946">
    <property type="protein sequence ID" value="PYU1_T013946"/>
    <property type="gene ID" value="PYU1_G013917"/>
</dbReference>
<evidence type="ECO:0000259" key="4">
    <source>
        <dbReference type="Pfam" id="PF03828"/>
    </source>
</evidence>
<dbReference type="CDD" id="cd05402">
    <property type="entry name" value="NT_PAP_TUTase"/>
    <property type="match status" value="1"/>
</dbReference>
<evidence type="ECO:0000313" key="7">
    <source>
        <dbReference type="Proteomes" id="UP000019132"/>
    </source>
</evidence>
<feature type="compositionally biased region" description="Polar residues" evidence="3">
    <location>
        <begin position="12"/>
        <end position="23"/>
    </location>
</feature>
<dbReference type="GO" id="GO:1990817">
    <property type="term" value="F:poly(A) RNA polymerase activity"/>
    <property type="evidence" value="ECO:0007669"/>
    <property type="project" value="InterPro"/>
</dbReference>
<dbReference type="HOGENOM" id="CLU_028232_1_0_1"/>
<dbReference type="InParanoid" id="K3X9P7"/>
<reference evidence="7" key="2">
    <citation type="submission" date="2010-04" db="EMBL/GenBank/DDBJ databases">
        <authorList>
            <person name="Buell R."/>
            <person name="Hamilton J."/>
            <person name="Hostetler J."/>
        </authorList>
    </citation>
    <scope>NUCLEOTIDE SEQUENCE [LARGE SCALE GENOMIC DNA]</scope>
    <source>
        <strain evidence="7">DAOM:BR144</strain>
    </source>
</reference>
<reference evidence="6" key="3">
    <citation type="submission" date="2015-02" db="UniProtKB">
        <authorList>
            <consortium name="EnsemblProtists"/>
        </authorList>
    </citation>
    <scope>IDENTIFICATION</scope>
    <source>
        <strain evidence="6">DAOM BR144</strain>
    </source>
</reference>
<evidence type="ECO:0000256" key="3">
    <source>
        <dbReference type="SAM" id="MobiDB-lite"/>
    </source>
</evidence>
<feature type="region of interest" description="Disordered" evidence="3">
    <location>
        <begin position="44"/>
        <end position="164"/>
    </location>
</feature>
<feature type="compositionally biased region" description="Low complexity" evidence="3">
    <location>
        <begin position="72"/>
        <end position="85"/>
    </location>
</feature>
<keyword evidence="7" id="KW-1185">Reference proteome</keyword>
<name>K3X9P7_GLOUD</name>
<dbReference type="GO" id="GO:0043634">
    <property type="term" value="P:polyadenylation-dependent ncRNA catabolic process"/>
    <property type="evidence" value="ECO:0007669"/>
    <property type="project" value="TreeGrafter"/>
</dbReference>
<dbReference type="InterPro" id="IPR043519">
    <property type="entry name" value="NT_sf"/>
</dbReference>
<dbReference type="STRING" id="431595.K3X9P7"/>
<dbReference type="VEuPathDB" id="FungiDB:PYU1_G013917"/>
<dbReference type="PANTHER" id="PTHR23092:SF15">
    <property type="entry name" value="INACTIVE NON-CANONICAL POLY(A) RNA POLYMERASE PROTEIN TRF4-2-RELATED"/>
    <property type="match status" value="1"/>
</dbReference>
<dbReference type="AlphaFoldDB" id="K3X9P7"/>
<dbReference type="eggNOG" id="KOG1906">
    <property type="taxonomic scope" value="Eukaryota"/>
</dbReference>
<dbReference type="GO" id="GO:0031123">
    <property type="term" value="P:RNA 3'-end processing"/>
    <property type="evidence" value="ECO:0007669"/>
    <property type="project" value="TreeGrafter"/>
</dbReference>
<dbReference type="SUPFAM" id="SSF81631">
    <property type="entry name" value="PAP/OAS1 substrate-binding domain"/>
    <property type="match status" value="1"/>
</dbReference>
<evidence type="ECO:0000259" key="5">
    <source>
        <dbReference type="Pfam" id="PF22600"/>
    </source>
</evidence>
<dbReference type="GO" id="GO:0046872">
    <property type="term" value="F:metal ion binding"/>
    <property type="evidence" value="ECO:0007669"/>
    <property type="project" value="UniProtKB-KW"/>
</dbReference>
<dbReference type="GO" id="GO:0003729">
    <property type="term" value="F:mRNA binding"/>
    <property type="evidence" value="ECO:0007669"/>
    <property type="project" value="TreeGrafter"/>
</dbReference>
<feature type="domain" description="Poly(A) RNA polymerase mitochondrial-like central palm" evidence="5">
    <location>
        <begin position="223"/>
        <end position="344"/>
    </location>
</feature>
<keyword evidence="1" id="KW-0479">Metal-binding</keyword>
<sequence length="516" mass="55374">MSNEDVAIAATRASSQVAKTDAANRSLSNLRLIDFAGAVKKEPPQQADFAGAVKKEPPPQADFASAVKKEPAPQVAAAKQPVKKTAAAKKQQRKATGNGADAGSSNANSSSNNTNVGNQSSGAKRKTTSTPPVKHKKTDSSNNNNSSSNSKAKTPPKSAKQSAVTAASEAATFVPLHMPTWKPDIGFVNDTTIPIAHRLGQEMTTYCTYTREIVANLQRSIDDAIAHISACVQAIWPEATVACFGSFASELWLPSSDVDVVVMGISNDKDPDVKTRFVLGVKELQQIASRLRKQKWVQRIEVVGSAKVPVAKLVLAENDLRVDISIENLHTQLGIEASDLVREYITAMPVLHSLIIVLKQLLREKGLNNAFTGGLSSYAVALMAFYLIERQGMTDASGPEALGQLLLDFLEFYGMTFSYATTGLSLKPEAFGEYFLAHHITMSSGMALMPQLVIDDPVYHDGQHNAAAGAFAIARVIAAFENAFYAISFHRPSKFTPTPLCQILHWSGHSSPPTAG</sequence>
<dbReference type="SUPFAM" id="SSF81301">
    <property type="entry name" value="Nucleotidyltransferase"/>
    <property type="match status" value="1"/>
</dbReference>
<proteinExistence type="predicted"/>
<dbReference type="Gene3D" id="1.10.1410.10">
    <property type="match status" value="1"/>
</dbReference>
<dbReference type="Pfam" id="PF22600">
    <property type="entry name" value="MTPAP-like_central"/>
    <property type="match status" value="1"/>
</dbReference>
<feature type="compositionally biased region" description="Basic residues" evidence="3">
    <location>
        <begin position="123"/>
        <end position="137"/>
    </location>
</feature>
<dbReference type="InterPro" id="IPR045862">
    <property type="entry name" value="Trf4-like"/>
</dbReference>
<dbReference type="OMA" id="CITWCID"/>
<keyword evidence="2" id="KW-0460">Magnesium</keyword>
<feature type="region of interest" description="Disordered" evidence="3">
    <location>
        <begin position="1"/>
        <end position="23"/>
    </location>
</feature>
<feature type="compositionally biased region" description="Low complexity" evidence="3">
    <location>
        <begin position="140"/>
        <end position="160"/>
    </location>
</feature>
<organism evidence="6 7">
    <name type="scientific">Globisporangium ultimum (strain ATCC 200006 / CBS 805.95 / DAOM BR144)</name>
    <name type="common">Pythium ultimum</name>
    <dbReference type="NCBI Taxonomy" id="431595"/>
    <lineage>
        <taxon>Eukaryota</taxon>
        <taxon>Sar</taxon>
        <taxon>Stramenopiles</taxon>
        <taxon>Oomycota</taxon>
        <taxon>Peronosporomycetes</taxon>
        <taxon>Pythiales</taxon>
        <taxon>Pythiaceae</taxon>
        <taxon>Globisporangium</taxon>
    </lineage>
</organism>
<feature type="compositionally biased region" description="Low complexity" evidence="3">
    <location>
        <begin position="94"/>
        <end position="122"/>
    </location>
</feature>
<evidence type="ECO:0000256" key="1">
    <source>
        <dbReference type="ARBA" id="ARBA00022723"/>
    </source>
</evidence>
<dbReference type="GO" id="GO:0031499">
    <property type="term" value="C:TRAMP complex"/>
    <property type="evidence" value="ECO:0007669"/>
    <property type="project" value="TreeGrafter"/>
</dbReference>
<feature type="domain" description="PAP-associated" evidence="4">
    <location>
        <begin position="402"/>
        <end position="457"/>
    </location>
</feature>
<protein>
    <recommendedName>
        <fullName evidence="8">Polymerase nucleotidyl transferase domain-containing protein</fullName>
    </recommendedName>
</protein>
<evidence type="ECO:0008006" key="8">
    <source>
        <dbReference type="Google" id="ProtNLM"/>
    </source>
</evidence>
<dbReference type="PANTHER" id="PTHR23092">
    <property type="entry name" value="POLY(A) RNA POLYMERASE"/>
    <property type="match status" value="1"/>
</dbReference>
<evidence type="ECO:0000256" key="2">
    <source>
        <dbReference type="ARBA" id="ARBA00022842"/>
    </source>
</evidence>
<dbReference type="GO" id="GO:0005730">
    <property type="term" value="C:nucleolus"/>
    <property type="evidence" value="ECO:0007669"/>
    <property type="project" value="TreeGrafter"/>
</dbReference>
<dbReference type="Gene3D" id="3.30.460.10">
    <property type="entry name" value="Beta Polymerase, domain 2"/>
    <property type="match status" value="1"/>
</dbReference>
<reference evidence="7" key="1">
    <citation type="journal article" date="2010" name="Genome Biol.">
        <title>Genome sequence of the necrotrophic plant pathogen Pythium ultimum reveals original pathogenicity mechanisms and effector repertoire.</title>
        <authorList>
            <person name="Levesque C.A."/>
            <person name="Brouwer H."/>
            <person name="Cano L."/>
            <person name="Hamilton J.P."/>
            <person name="Holt C."/>
            <person name="Huitema E."/>
            <person name="Raffaele S."/>
            <person name="Robideau G.P."/>
            <person name="Thines M."/>
            <person name="Win J."/>
            <person name="Zerillo M.M."/>
            <person name="Beakes G.W."/>
            <person name="Boore J.L."/>
            <person name="Busam D."/>
            <person name="Dumas B."/>
            <person name="Ferriera S."/>
            <person name="Fuerstenberg S.I."/>
            <person name="Gachon C.M."/>
            <person name="Gaulin E."/>
            <person name="Govers F."/>
            <person name="Grenville-Briggs L."/>
            <person name="Horner N."/>
            <person name="Hostetler J."/>
            <person name="Jiang R.H."/>
            <person name="Johnson J."/>
            <person name="Krajaejun T."/>
            <person name="Lin H."/>
            <person name="Meijer H.J."/>
            <person name="Moore B."/>
            <person name="Morris P."/>
            <person name="Phuntmart V."/>
            <person name="Puiu D."/>
            <person name="Shetty J."/>
            <person name="Stajich J.E."/>
            <person name="Tripathy S."/>
            <person name="Wawra S."/>
            <person name="van West P."/>
            <person name="Whitty B.R."/>
            <person name="Coutinho P.M."/>
            <person name="Henrissat B."/>
            <person name="Martin F."/>
            <person name="Thomas P.D."/>
            <person name="Tyler B.M."/>
            <person name="De Vries R.P."/>
            <person name="Kamoun S."/>
            <person name="Yandell M."/>
            <person name="Tisserat N."/>
            <person name="Buell C.R."/>
        </authorList>
    </citation>
    <scope>NUCLEOTIDE SEQUENCE</scope>
    <source>
        <strain evidence="7">DAOM:BR144</strain>
    </source>
</reference>
<dbReference type="InterPro" id="IPR002058">
    <property type="entry name" value="PAP_assoc"/>
</dbReference>
<dbReference type="EMBL" id="GL376578">
    <property type="status" value="NOT_ANNOTATED_CDS"/>
    <property type="molecule type" value="Genomic_DNA"/>
</dbReference>
<dbReference type="Pfam" id="PF03828">
    <property type="entry name" value="PAP_assoc"/>
    <property type="match status" value="1"/>
</dbReference>
<dbReference type="InterPro" id="IPR054708">
    <property type="entry name" value="MTPAP-like_central"/>
</dbReference>
<accession>K3X9P7</accession>
<evidence type="ECO:0000313" key="6">
    <source>
        <dbReference type="EnsemblProtists" id="PYU1_T013946"/>
    </source>
</evidence>
<dbReference type="Proteomes" id="UP000019132">
    <property type="component" value="Unassembled WGS sequence"/>
</dbReference>